<sequence length="348" mass="38954">MTAINIQAKTIGLLNDFINHYESNDFYKNHEENFSELSSLVTNKSKKLSPPLNVLSVRLYNIAEHTSFCIGLYDYKFYLLAKSVIAAINENNPLSLANNTRSLVEQLAAISYLMDAIEKMISNLKDQGGLKKIDEIFKRAEKAINRVYLGEGKVKENSEHKAVHINDSLGVLEKEVSNINDLYSVLCEYVHPNFGNNKLVSSGKLGKGKFESVDINSESVTEILECSALVFELLDTKKIYHPSVSMRTYNLVEYFFVKGAKITTVFSQSSSKTTGDGKSQETALFFSKARNAPEAITLAKAYFDKHNIKVNGRHNGGISNGYIYDVFETSDGAFWVKVPVYQSLIADF</sequence>
<reference evidence="1" key="1">
    <citation type="submission" date="2016-07" db="EMBL/GenBank/DDBJ databases">
        <authorList>
            <person name="Kauffman K."/>
            <person name="Arevalo P."/>
            <person name="Polz M.F."/>
        </authorList>
    </citation>
    <scope>NUCLEOTIDE SEQUENCE</scope>
    <source>
        <strain evidence="1">10N.222.46.E12</strain>
    </source>
</reference>
<name>A0A7Z1RZM5_9VIBR</name>
<gene>
    <name evidence="1" type="ORF">BCS90_25045</name>
</gene>
<organism evidence="1">
    <name type="scientific">Vibrio cyclitrophicus</name>
    <dbReference type="NCBI Taxonomy" id="47951"/>
    <lineage>
        <taxon>Bacteria</taxon>
        <taxon>Pseudomonadati</taxon>
        <taxon>Pseudomonadota</taxon>
        <taxon>Gammaproteobacteria</taxon>
        <taxon>Vibrionales</taxon>
        <taxon>Vibrionaceae</taxon>
        <taxon>Vibrio</taxon>
    </lineage>
</organism>
<dbReference type="EMBL" id="MDBS01000063">
    <property type="protein sequence ID" value="PMP24769.1"/>
    <property type="molecule type" value="Genomic_DNA"/>
</dbReference>
<comment type="caution">
    <text evidence="1">The sequence shown here is derived from an EMBL/GenBank/DDBJ whole genome shotgun (WGS) entry which is preliminary data.</text>
</comment>
<reference evidence="1" key="2">
    <citation type="journal article" date="2018" name="Nature">
        <title>A major lineage of non-tailed dsDNA viruses as unrecognized killers of marine bacteria.</title>
        <authorList>
            <person name="Kauffman K.M."/>
            <person name="Hussain F.A."/>
            <person name="Yang J."/>
            <person name="Arevalo P."/>
            <person name="Brown J.M."/>
            <person name="Chang W.K."/>
            <person name="VanInsberghe D."/>
            <person name="Elsherbini J."/>
            <person name="Sharma R.S."/>
            <person name="Cutler M.B."/>
            <person name="Kelly L."/>
            <person name="Polz M.F."/>
        </authorList>
    </citation>
    <scope>NUCLEOTIDE SEQUENCE</scope>
    <source>
        <strain evidence="1">10N.222.46.E12</strain>
    </source>
</reference>
<dbReference type="RefSeq" id="WP_102332565.1">
    <property type="nucleotide sequence ID" value="NZ_CP170594.1"/>
</dbReference>
<evidence type="ECO:0000313" key="1">
    <source>
        <dbReference type="EMBL" id="PMP24769.1"/>
    </source>
</evidence>
<accession>A0A7Z1RZM5</accession>
<proteinExistence type="predicted"/>
<protein>
    <submittedName>
        <fullName evidence="1">Uncharacterized protein</fullName>
    </submittedName>
</protein>
<dbReference type="AlphaFoldDB" id="A0A7Z1RZM5"/>